<dbReference type="InterPro" id="IPR013083">
    <property type="entry name" value="Znf_RING/FYVE/PHD"/>
</dbReference>
<dbReference type="GO" id="GO:0008270">
    <property type="term" value="F:zinc ion binding"/>
    <property type="evidence" value="ECO:0007669"/>
    <property type="project" value="UniProtKB-KW"/>
</dbReference>
<dbReference type="PANTHER" id="PTHR25462:SF296">
    <property type="entry name" value="MEIOTIC P26, ISOFORM F"/>
    <property type="match status" value="1"/>
</dbReference>
<dbReference type="InterPro" id="IPR001841">
    <property type="entry name" value="Znf_RING"/>
</dbReference>
<keyword evidence="1" id="KW-0479">Metal-binding</keyword>
<dbReference type="PANTHER" id="PTHR25462">
    <property type="entry name" value="BONUS, ISOFORM C-RELATED"/>
    <property type="match status" value="1"/>
</dbReference>
<dbReference type="SUPFAM" id="SSF57850">
    <property type="entry name" value="RING/U-box"/>
    <property type="match status" value="1"/>
</dbReference>
<evidence type="ECO:0000259" key="5">
    <source>
        <dbReference type="PROSITE" id="PS50089"/>
    </source>
</evidence>
<sequence>MASAIKPIECGICLEEYNQTRRPRTLHCAHNFCGPCLQKSIVQGGLKCSICRKSHAAATIEDIPINSDLEKIVQMWSLMAVNTVRTDVSSNDEDDFNNGKCSRHKNSLLYFQCKTHGIYVCRECTVIEHSPSKCKIVEIKQEVNKTKEDTLKKAQKIIVDLGKSTTKLESIIVMKKESITNKKGKIEDLLKEIDEDCRVRDQAQDILENKSITRTLQDSIERLQSATTHKTIKPRM</sequence>
<comment type="caution">
    <text evidence="7">The sequence shown here is derived from an EMBL/GenBank/DDBJ whole genome shotgun (WGS) entry which is preliminary data.</text>
</comment>
<dbReference type="PROSITE" id="PS50119">
    <property type="entry name" value="ZF_BBOX"/>
    <property type="match status" value="1"/>
</dbReference>
<feature type="domain" description="B box-type" evidence="6">
    <location>
        <begin position="96"/>
        <end position="139"/>
    </location>
</feature>
<evidence type="ECO:0000256" key="4">
    <source>
        <dbReference type="PROSITE-ProRule" id="PRU00024"/>
    </source>
</evidence>
<dbReference type="SMART" id="SM00184">
    <property type="entry name" value="RING"/>
    <property type="match status" value="1"/>
</dbReference>
<dbReference type="Gene3D" id="3.30.40.10">
    <property type="entry name" value="Zinc/RING finger domain, C3HC4 (zinc finger)"/>
    <property type="match status" value="1"/>
</dbReference>
<dbReference type="PROSITE" id="PS00518">
    <property type="entry name" value="ZF_RING_1"/>
    <property type="match status" value="1"/>
</dbReference>
<organism evidence="7 8">
    <name type="scientific">Meganyctiphanes norvegica</name>
    <name type="common">Northern krill</name>
    <name type="synonym">Thysanopoda norvegica</name>
    <dbReference type="NCBI Taxonomy" id="48144"/>
    <lineage>
        <taxon>Eukaryota</taxon>
        <taxon>Metazoa</taxon>
        <taxon>Ecdysozoa</taxon>
        <taxon>Arthropoda</taxon>
        <taxon>Crustacea</taxon>
        <taxon>Multicrustacea</taxon>
        <taxon>Malacostraca</taxon>
        <taxon>Eumalacostraca</taxon>
        <taxon>Eucarida</taxon>
        <taxon>Euphausiacea</taxon>
        <taxon>Euphausiidae</taxon>
        <taxon>Meganyctiphanes</taxon>
    </lineage>
</organism>
<accession>A0AAV2SN67</accession>
<gene>
    <name evidence="7" type="ORF">MNOR_LOCUS38321</name>
</gene>
<dbReference type="InterPro" id="IPR047153">
    <property type="entry name" value="TRIM45/56/19-like"/>
</dbReference>
<evidence type="ECO:0000313" key="8">
    <source>
        <dbReference type="Proteomes" id="UP001497623"/>
    </source>
</evidence>
<dbReference type="EMBL" id="CAXKWB010085723">
    <property type="protein sequence ID" value="CAL4210611.1"/>
    <property type="molecule type" value="Genomic_DNA"/>
</dbReference>
<keyword evidence="2 4" id="KW-0863">Zinc-finger</keyword>
<dbReference type="Proteomes" id="UP001497623">
    <property type="component" value="Unassembled WGS sequence"/>
</dbReference>
<dbReference type="PROSITE" id="PS50089">
    <property type="entry name" value="ZF_RING_2"/>
    <property type="match status" value="1"/>
</dbReference>
<reference evidence="7 8" key="1">
    <citation type="submission" date="2024-05" db="EMBL/GenBank/DDBJ databases">
        <authorList>
            <person name="Wallberg A."/>
        </authorList>
    </citation>
    <scope>NUCLEOTIDE SEQUENCE [LARGE SCALE GENOMIC DNA]</scope>
</reference>
<protein>
    <submittedName>
        <fullName evidence="7">Uncharacterized protein</fullName>
    </submittedName>
</protein>
<keyword evidence="8" id="KW-1185">Reference proteome</keyword>
<evidence type="ECO:0000313" key="7">
    <source>
        <dbReference type="EMBL" id="CAL4210611.1"/>
    </source>
</evidence>
<dbReference type="AlphaFoldDB" id="A0AAV2SN67"/>
<evidence type="ECO:0000256" key="1">
    <source>
        <dbReference type="ARBA" id="ARBA00022723"/>
    </source>
</evidence>
<dbReference type="Pfam" id="PF13639">
    <property type="entry name" value="zf-RING_2"/>
    <property type="match status" value="1"/>
</dbReference>
<proteinExistence type="predicted"/>
<name>A0AAV2SN67_MEGNR</name>
<dbReference type="Gene3D" id="3.30.160.60">
    <property type="entry name" value="Classic Zinc Finger"/>
    <property type="match status" value="1"/>
</dbReference>
<dbReference type="InterPro" id="IPR000315">
    <property type="entry name" value="Znf_B-box"/>
</dbReference>
<dbReference type="InterPro" id="IPR017907">
    <property type="entry name" value="Znf_RING_CS"/>
</dbReference>
<evidence type="ECO:0000259" key="6">
    <source>
        <dbReference type="PROSITE" id="PS50119"/>
    </source>
</evidence>
<evidence type="ECO:0000256" key="2">
    <source>
        <dbReference type="ARBA" id="ARBA00022771"/>
    </source>
</evidence>
<dbReference type="SUPFAM" id="SSF57845">
    <property type="entry name" value="B-box zinc-binding domain"/>
    <property type="match status" value="1"/>
</dbReference>
<evidence type="ECO:0000256" key="3">
    <source>
        <dbReference type="ARBA" id="ARBA00022833"/>
    </source>
</evidence>
<keyword evidence="3" id="KW-0862">Zinc</keyword>
<feature type="domain" description="RING-type" evidence="5">
    <location>
        <begin position="10"/>
        <end position="52"/>
    </location>
</feature>